<keyword evidence="2" id="KW-0812">Transmembrane</keyword>
<evidence type="ECO:0000313" key="5">
    <source>
        <dbReference type="Proteomes" id="UP000270219"/>
    </source>
</evidence>
<dbReference type="InterPro" id="IPR036249">
    <property type="entry name" value="Thioredoxin-like_sf"/>
</dbReference>
<dbReference type="PROSITE" id="PS00194">
    <property type="entry name" value="THIOREDOXIN_1"/>
    <property type="match status" value="1"/>
</dbReference>
<dbReference type="Gene3D" id="3.40.30.10">
    <property type="entry name" value="Glutaredoxin"/>
    <property type="match status" value="1"/>
</dbReference>
<name>A0A498DBL3_9BACI</name>
<evidence type="ECO:0000256" key="1">
    <source>
        <dbReference type="ARBA" id="ARBA00023157"/>
    </source>
</evidence>
<dbReference type="EMBL" id="RCHR01000003">
    <property type="protein sequence ID" value="RLL45420.1"/>
    <property type="molecule type" value="Genomic_DNA"/>
</dbReference>
<dbReference type="GO" id="GO:0016209">
    <property type="term" value="F:antioxidant activity"/>
    <property type="evidence" value="ECO:0007669"/>
    <property type="project" value="InterPro"/>
</dbReference>
<dbReference type="CDD" id="cd02966">
    <property type="entry name" value="TlpA_like_family"/>
    <property type="match status" value="1"/>
</dbReference>
<reference evidence="4 5" key="1">
    <citation type="submission" date="2018-10" db="EMBL/GenBank/DDBJ databases">
        <title>Oceanobacillus sp. YLB-02 draft genome.</title>
        <authorList>
            <person name="Yu L."/>
        </authorList>
    </citation>
    <scope>NUCLEOTIDE SEQUENCE [LARGE SCALE GENOMIC DNA]</scope>
    <source>
        <strain evidence="4 5">YLB-02</strain>
    </source>
</reference>
<protein>
    <submittedName>
        <fullName evidence="4">TlpA family protein disulfide reductase</fullName>
    </submittedName>
</protein>
<keyword evidence="1" id="KW-1015">Disulfide bond</keyword>
<keyword evidence="2" id="KW-1133">Transmembrane helix</keyword>
<feature type="domain" description="Thioredoxin" evidence="3">
    <location>
        <begin position="57"/>
        <end position="197"/>
    </location>
</feature>
<evidence type="ECO:0000259" key="3">
    <source>
        <dbReference type="PROSITE" id="PS51352"/>
    </source>
</evidence>
<evidence type="ECO:0000256" key="2">
    <source>
        <dbReference type="SAM" id="Phobius"/>
    </source>
</evidence>
<dbReference type="AlphaFoldDB" id="A0A498DBL3"/>
<dbReference type="InterPro" id="IPR013766">
    <property type="entry name" value="Thioredoxin_domain"/>
</dbReference>
<sequence length="197" mass="22044">MYKKVIGFGVLIVLIALMITNYIDQQKVEEEESNLYDVTGDTGAQGAMISSGDTTGIEVGETAPNIELETVDGETFSLTDLRGKKVILNFWATWCPPCREEMPEMQKFYDEHKDEVEVVAVNLSDTENNLQDVPDYISQYGYTYPIPMDKEGTVASAYSVITVPTTYFIGTDGVVQQARKLGPMDYEFMEEMVEALN</sequence>
<gene>
    <name evidence="4" type="ORF">D8M04_11245</name>
</gene>
<dbReference type="PANTHER" id="PTHR42852">
    <property type="entry name" value="THIOL:DISULFIDE INTERCHANGE PROTEIN DSBE"/>
    <property type="match status" value="1"/>
</dbReference>
<dbReference type="GO" id="GO:0016491">
    <property type="term" value="F:oxidoreductase activity"/>
    <property type="evidence" value="ECO:0007669"/>
    <property type="project" value="InterPro"/>
</dbReference>
<dbReference type="InterPro" id="IPR000866">
    <property type="entry name" value="AhpC/TSA"/>
</dbReference>
<keyword evidence="5" id="KW-1185">Reference proteome</keyword>
<comment type="caution">
    <text evidence="4">The sequence shown here is derived from an EMBL/GenBank/DDBJ whole genome shotgun (WGS) entry which is preliminary data.</text>
</comment>
<dbReference type="RefSeq" id="WP_121523006.1">
    <property type="nucleotide sequence ID" value="NZ_RCHR01000003.1"/>
</dbReference>
<accession>A0A498DBL3</accession>
<organism evidence="4 5">
    <name type="scientific">Oceanobacillus piezotolerans</name>
    <dbReference type="NCBI Taxonomy" id="2448030"/>
    <lineage>
        <taxon>Bacteria</taxon>
        <taxon>Bacillati</taxon>
        <taxon>Bacillota</taxon>
        <taxon>Bacilli</taxon>
        <taxon>Bacillales</taxon>
        <taxon>Bacillaceae</taxon>
        <taxon>Oceanobacillus</taxon>
    </lineage>
</organism>
<dbReference type="PANTHER" id="PTHR42852:SF1">
    <property type="entry name" value="THIOREDOXIN-LIKE PROTEIN YNEN"/>
    <property type="match status" value="1"/>
</dbReference>
<proteinExistence type="predicted"/>
<dbReference type="OrthoDB" id="25753at2"/>
<dbReference type="Proteomes" id="UP000270219">
    <property type="component" value="Unassembled WGS sequence"/>
</dbReference>
<dbReference type="Pfam" id="PF00578">
    <property type="entry name" value="AhpC-TSA"/>
    <property type="match status" value="1"/>
</dbReference>
<dbReference type="InterPro" id="IPR050553">
    <property type="entry name" value="Thioredoxin_ResA/DsbE_sf"/>
</dbReference>
<dbReference type="InterPro" id="IPR017937">
    <property type="entry name" value="Thioredoxin_CS"/>
</dbReference>
<feature type="transmembrane region" description="Helical" evidence="2">
    <location>
        <begin position="6"/>
        <end position="23"/>
    </location>
</feature>
<dbReference type="PROSITE" id="PS51352">
    <property type="entry name" value="THIOREDOXIN_2"/>
    <property type="match status" value="1"/>
</dbReference>
<evidence type="ECO:0000313" key="4">
    <source>
        <dbReference type="EMBL" id="RLL45420.1"/>
    </source>
</evidence>
<keyword evidence="2" id="KW-0472">Membrane</keyword>
<dbReference type="SUPFAM" id="SSF52833">
    <property type="entry name" value="Thioredoxin-like"/>
    <property type="match status" value="1"/>
</dbReference>